<protein>
    <submittedName>
        <fullName evidence="1">Uncharacterized protein</fullName>
    </submittedName>
</protein>
<accession>A0AC60PS11</accession>
<keyword evidence="2" id="KW-1185">Reference proteome</keyword>
<proteinExistence type="predicted"/>
<dbReference type="Proteomes" id="UP000805193">
    <property type="component" value="Unassembled WGS sequence"/>
</dbReference>
<reference evidence="1 2" key="1">
    <citation type="journal article" date="2020" name="Cell">
        <title>Large-Scale Comparative Analyses of Tick Genomes Elucidate Their Genetic Diversity and Vector Capacities.</title>
        <authorList>
            <consortium name="Tick Genome and Microbiome Consortium (TIGMIC)"/>
            <person name="Jia N."/>
            <person name="Wang J."/>
            <person name="Shi W."/>
            <person name="Du L."/>
            <person name="Sun Y."/>
            <person name="Zhan W."/>
            <person name="Jiang J.F."/>
            <person name="Wang Q."/>
            <person name="Zhang B."/>
            <person name="Ji P."/>
            <person name="Bell-Sakyi L."/>
            <person name="Cui X.M."/>
            <person name="Yuan T.T."/>
            <person name="Jiang B.G."/>
            <person name="Yang W.F."/>
            <person name="Lam T.T."/>
            <person name="Chang Q.C."/>
            <person name="Ding S.J."/>
            <person name="Wang X.J."/>
            <person name="Zhu J.G."/>
            <person name="Ruan X.D."/>
            <person name="Zhao L."/>
            <person name="Wei J.T."/>
            <person name="Ye R.Z."/>
            <person name="Que T.C."/>
            <person name="Du C.H."/>
            <person name="Zhou Y.H."/>
            <person name="Cheng J.X."/>
            <person name="Dai P.F."/>
            <person name="Guo W.B."/>
            <person name="Han X.H."/>
            <person name="Huang E.J."/>
            <person name="Li L.F."/>
            <person name="Wei W."/>
            <person name="Gao Y.C."/>
            <person name="Liu J.Z."/>
            <person name="Shao H.Z."/>
            <person name="Wang X."/>
            <person name="Wang C.C."/>
            <person name="Yang T.C."/>
            <person name="Huo Q.B."/>
            <person name="Li W."/>
            <person name="Chen H.Y."/>
            <person name="Chen S.E."/>
            <person name="Zhou L.G."/>
            <person name="Ni X.B."/>
            <person name="Tian J.H."/>
            <person name="Sheng Y."/>
            <person name="Liu T."/>
            <person name="Pan Y.S."/>
            <person name="Xia L.Y."/>
            <person name="Li J."/>
            <person name="Zhao F."/>
            <person name="Cao W.C."/>
        </authorList>
    </citation>
    <scope>NUCLEOTIDE SEQUENCE [LARGE SCALE GENOMIC DNA]</scope>
    <source>
        <strain evidence="1">Iper-2018</strain>
    </source>
</reference>
<comment type="caution">
    <text evidence="1">The sequence shown here is derived from an EMBL/GenBank/DDBJ whole genome shotgun (WGS) entry which is preliminary data.</text>
</comment>
<evidence type="ECO:0000313" key="2">
    <source>
        <dbReference type="Proteomes" id="UP000805193"/>
    </source>
</evidence>
<name>A0AC60PS11_IXOPE</name>
<organism evidence="1 2">
    <name type="scientific">Ixodes persulcatus</name>
    <name type="common">Taiga tick</name>
    <dbReference type="NCBI Taxonomy" id="34615"/>
    <lineage>
        <taxon>Eukaryota</taxon>
        <taxon>Metazoa</taxon>
        <taxon>Ecdysozoa</taxon>
        <taxon>Arthropoda</taxon>
        <taxon>Chelicerata</taxon>
        <taxon>Arachnida</taxon>
        <taxon>Acari</taxon>
        <taxon>Parasitiformes</taxon>
        <taxon>Ixodida</taxon>
        <taxon>Ixodoidea</taxon>
        <taxon>Ixodidae</taxon>
        <taxon>Ixodinae</taxon>
        <taxon>Ixodes</taxon>
    </lineage>
</organism>
<dbReference type="EMBL" id="JABSTQ010010138">
    <property type="protein sequence ID" value="KAG0423166.1"/>
    <property type="molecule type" value="Genomic_DNA"/>
</dbReference>
<sequence>MTYALPYLQLYNAEKLKIEGLIRQAYKAALGLPINTSTNKLLQLGLHNTLDELTEAHRRMQELRLARTNAGRAVLRRLGINAAPLNAGTRKIPSNVRKTITVKPLPKNMHPAHHEGRRRARAQALAKKFEGRTDVVYVDAAAYVTPKKAYAIAALSDPNITLALKLHYLLEMCEFQQFWQAITKQAFLQTIKGFKDSIRKFVCYVVSMTYQNIDKVLLCNFLDIYSPDLQKWIAQYNWKDLGNGSVFIANQEEIVKTKNITEKIDFENVVFTEESSSGRPPGAEGVASSQNLIWKQLKSYDSIMRQCLKSHLSIRLPGAPCNRSHIALKRKWSLHERVLWCRNER</sequence>
<gene>
    <name evidence="1" type="ORF">HPB47_001038</name>
</gene>
<evidence type="ECO:0000313" key="1">
    <source>
        <dbReference type="EMBL" id="KAG0423166.1"/>
    </source>
</evidence>